<keyword evidence="2" id="KW-1185">Reference proteome</keyword>
<evidence type="ECO:0000313" key="2">
    <source>
        <dbReference type="Proteomes" id="UP001221142"/>
    </source>
</evidence>
<dbReference type="Proteomes" id="UP001221142">
    <property type="component" value="Unassembled WGS sequence"/>
</dbReference>
<reference evidence="1" key="1">
    <citation type="submission" date="2023-03" db="EMBL/GenBank/DDBJ databases">
        <title>Massive genome expansion in bonnet fungi (Mycena s.s.) driven by repeated elements and novel gene families across ecological guilds.</title>
        <authorList>
            <consortium name="Lawrence Berkeley National Laboratory"/>
            <person name="Harder C.B."/>
            <person name="Miyauchi S."/>
            <person name="Viragh M."/>
            <person name="Kuo A."/>
            <person name="Thoen E."/>
            <person name="Andreopoulos B."/>
            <person name="Lu D."/>
            <person name="Skrede I."/>
            <person name="Drula E."/>
            <person name="Henrissat B."/>
            <person name="Morin E."/>
            <person name="Kohler A."/>
            <person name="Barry K."/>
            <person name="LaButti K."/>
            <person name="Morin E."/>
            <person name="Salamov A."/>
            <person name="Lipzen A."/>
            <person name="Mereny Z."/>
            <person name="Hegedus B."/>
            <person name="Baldrian P."/>
            <person name="Stursova M."/>
            <person name="Weitz H."/>
            <person name="Taylor A."/>
            <person name="Grigoriev I.V."/>
            <person name="Nagy L.G."/>
            <person name="Martin F."/>
            <person name="Kauserud H."/>
        </authorList>
    </citation>
    <scope>NUCLEOTIDE SEQUENCE</scope>
    <source>
        <strain evidence="1">9284</strain>
    </source>
</reference>
<evidence type="ECO:0008006" key="3">
    <source>
        <dbReference type="Google" id="ProtNLM"/>
    </source>
</evidence>
<proteinExistence type="predicted"/>
<name>A0AAD7BPL5_9AGAR</name>
<comment type="caution">
    <text evidence="1">The sequence shown here is derived from an EMBL/GenBank/DDBJ whole genome shotgun (WGS) entry which is preliminary data.</text>
</comment>
<gene>
    <name evidence="1" type="ORF">FB45DRAFT_1059850</name>
</gene>
<protein>
    <recommendedName>
        <fullName evidence="3">F-box domain-containing protein</fullName>
    </recommendedName>
</protein>
<dbReference type="EMBL" id="JARKIF010000011">
    <property type="protein sequence ID" value="KAJ7626983.1"/>
    <property type="molecule type" value="Genomic_DNA"/>
</dbReference>
<evidence type="ECO:0000313" key="1">
    <source>
        <dbReference type="EMBL" id="KAJ7626983.1"/>
    </source>
</evidence>
<sequence length="299" mass="34575">MLAPATLRPSTPPEIWRVILRYATASETGYHADSDYHPFTSYPDPQETTSAVEREFCRLQTCTSLVRVSRLFRAIAVPFLYEDVRICDARDLESLLLGLLRSEREHGAEHYGTYVRRLEIPRRRSHRHFLQCETQRAIPTFPIALHPSAPSLADLLRLCPNLQILVRPCLRLDAEHIEFWAQLVAAPCTPRLSHLRRLDWHESELDLQFYGSNYVSRLCEILCCAPSLQSLFLYSDRPNEWVPFRHVLRSQMDVLEGPSFPALREIVLHDPQQLARRGWRVVYEDGSCVPILLEPPLPT</sequence>
<accession>A0AAD7BPL5</accession>
<dbReference type="AlphaFoldDB" id="A0AAD7BPL5"/>
<organism evidence="1 2">
    <name type="scientific">Roridomyces roridus</name>
    <dbReference type="NCBI Taxonomy" id="1738132"/>
    <lineage>
        <taxon>Eukaryota</taxon>
        <taxon>Fungi</taxon>
        <taxon>Dikarya</taxon>
        <taxon>Basidiomycota</taxon>
        <taxon>Agaricomycotina</taxon>
        <taxon>Agaricomycetes</taxon>
        <taxon>Agaricomycetidae</taxon>
        <taxon>Agaricales</taxon>
        <taxon>Marasmiineae</taxon>
        <taxon>Mycenaceae</taxon>
        <taxon>Roridomyces</taxon>
    </lineage>
</organism>